<dbReference type="PANTHER" id="PTHR35256">
    <property type="entry name" value="CHROMOSOME 8 OPEN READING FRAME 48"/>
    <property type="match status" value="1"/>
</dbReference>
<protein>
    <submittedName>
        <fullName evidence="2">Uncharacterized protein</fullName>
    </submittedName>
</protein>
<name>V9L085_CALMI</name>
<feature type="compositionally biased region" description="Basic and acidic residues" evidence="1">
    <location>
        <begin position="80"/>
        <end position="97"/>
    </location>
</feature>
<dbReference type="PANTHER" id="PTHR35256:SF1">
    <property type="entry name" value="EXPRESSED SEQUENCE AI429214"/>
    <property type="match status" value="1"/>
</dbReference>
<feature type="compositionally biased region" description="Basic and acidic residues" evidence="1">
    <location>
        <begin position="48"/>
        <end position="65"/>
    </location>
</feature>
<feature type="region of interest" description="Disordered" evidence="1">
    <location>
        <begin position="25"/>
        <end position="102"/>
    </location>
</feature>
<dbReference type="EMBL" id="JW872140">
    <property type="protein sequence ID" value="AFP04658.1"/>
    <property type="molecule type" value="mRNA"/>
</dbReference>
<dbReference type="AlphaFoldDB" id="V9L085"/>
<feature type="region of interest" description="Disordered" evidence="1">
    <location>
        <begin position="167"/>
        <end position="190"/>
    </location>
</feature>
<dbReference type="Pfam" id="PF15379">
    <property type="entry name" value="DUF4606"/>
    <property type="match status" value="1"/>
</dbReference>
<feature type="compositionally biased region" description="Acidic residues" evidence="1">
    <location>
        <begin position="38"/>
        <end position="47"/>
    </location>
</feature>
<organism evidence="2">
    <name type="scientific">Callorhinchus milii</name>
    <name type="common">Ghost shark</name>
    <dbReference type="NCBI Taxonomy" id="7868"/>
    <lineage>
        <taxon>Eukaryota</taxon>
        <taxon>Metazoa</taxon>
        <taxon>Chordata</taxon>
        <taxon>Craniata</taxon>
        <taxon>Vertebrata</taxon>
        <taxon>Chondrichthyes</taxon>
        <taxon>Holocephali</taxon>
        <taxon>Chimaeriformes</taxon>
        <taxon>Callorhinchidae</taxon>
        <taxon>Callorhinchus</taxon>
    </lineage>
</organism>
<evidence type="ECO:0000256" key="1">
    <source>
        <dbReference type="SAM" id="MobiDB-lite"/>
    </source>
</evidence>
<proteinExistence type="evidence at transcript level"/>
<dbReference type="InterPro" id="IPR027932">
    <property type="entry name" value="DUF4606"/>
</dbReference>
<evidence type="ECO:0000313" key="2">
    <source>
        <dbReference type="EMBL" id="AFP04658.1"/>
    </source>
</evidence>
<accession>V9L085</accession>
<feature type="compositionally biased region" description="Polar residues" evidence="1">
    <location>
        <begin position="25"/>
        <end position="37"/>
    </location>
</feature>
<feature type="region of interest" description="Disordered" evidence="1">
    <location>
        <begin position="132"/>
        <end position="154"/>
    </location>
</feature>
<reference evidence="2" key="1">
    <citation type="journal article" date="2014" name="Nature">
        <title>Elephant shark genome provides unique insights into gnathostome evolution.</title>
        <authorList>
            <consortium name="International Elephant Shark Genome Sequencing Consortium"/>
            <person name="Venkatesh B."/>
            <person name="Lee A.P."/>
            <person name="Ravi V."/>
            <person name="Maurya A.K."/>
            <person name="Lian M.M."/>
            <person name="Swann J.B."/>
            <person name="Ohta Y."/>
            <person name="Flajnik M.F."/>
            <person name="Sutoh Y."/>
            <person name="Kasahara M."/>
            <person name="Hoon S."/>
            <person name="Gangu V."/>
            <person name="Roy S.W."/>
            <person name="Irimia M."/>
            <person name="Korzh V."/>
            <person name="Kondrychyn I."/>
            <person name="Lim Z.W."/>
            <person name="Tay B.H."/>
            <person name="Tohari S."/>
            <person name="Kong K.W."/>
            <person name="Ho S."/>
            <person name="Lorente-Galdos B."/>
            <person name="Quilez J."/>
            <person name="Marques-Bonet T."/>
            <person name="Raney B.J."/>
            <person name="Ingham P.W."/>
            <person name="Tay A."/>
            <person name="Hillier L.W."/>
            <person name="Minx P."/>
            <person name="Boehm T."/>
            <person name="Wilson R.K."/>
            <person name="Brenner S."/>
            <person name="Warren W.C."/>
        </authorList>
    </citation>
    <scope>NUCLEOTIDE SEQUENCE</scope>
    <source>
        <tissue evidence="2">Ovary</tissue>
    </source>
</reference>
<feature type="compositionally biased region" description="Polar residues" evidence="1">
    <location>
        <begin position="167"/>
        <end position="186"/>
    </location>
</feature>
<sequence>MANESESSEIQAVCSCSVPDSHTTYSNGSSNIGNYTDESFESCSEDSEGSRRYCDESFEAHHYSEEEFEPETESETSATKSRDDHPRSSLNDYKGEEFESCDDSENLAAEEIFVEKRLGILQSQFSDCARCNGTQQRRAPRRETSQPPPAQSAALGSYCSAKINQLQRPSRTKLSGPTKQAQQHPSSPLAIASSPQQVCIVPRQLVNRVHRKCILDTVRQAMETDMHQPSKCPGCLAKKAELAEVNFLRVKKLQLEGAFLQEKLEEHLYLRDSLTLIGEILKDLPKPSDDTDVVWKRLIQRRQMR</sequence>